<evidence type="ECO:0000313" key="3">
    <source>
        <dbReference type="Proteomes" id="UP001501585"/>
    </source>
</evidence>
<evidence type="ECO:0000313" key="2">
    <source>
        <dbReference type="EMBL" id="GAA1981401.1"/>
    </source>
</evidence>
<name>A0ABN2S6P8_9ACTN</name>
<dbReference type="EMBL" id="BAAAPC010000001">
    <property type="protein sequence ID" value="GAA1981401.1"/>
    <property type="molecule type" value="Genomic_DNA"/>
</dbReference>
<feature type="region of interest" description="Disordered" evidence="1">
    <location>
        <begin position="106"/>
        <end position="145"/>
    </location>
</feature>
<gene>
    <name evidence="2" type="ORF">GCM10009799_03120</name>
</gene>
<sequence length="145" mass="15424">MLVNVIVNSRTPAPPTPVTQQRSARVLVTLLGADLPAACWDISAVLPDRLDGMLPEDDRAGLTQWAAAFGADIDWQRHGGRYPRTTFTINEVTVNVWAPMADTQATPTVATGQAGNPTSIPDDTTQACPEIAHHPERASDGGGRS</sequence>
<accession>A0ABN2S6P8</accession>
<reference evidence="2 3" key="1">
    <citation type="journal article" date="2019" name="Int. J. Syst. Evol. Microbiol.">
        <title>The Global Catalogue of Microorganisms (GCM) 10K type strain sequencing project: providing services to taxonomists for standard genome sequencing and annotation.</title>
        <authorList>
            <consortium name="The Broad Institute Genomics Platform"/>
            <consortium name="The Broad Institute Genome Sequencing Center for Infectious Disease"/>
            <person name="Wu L."/>
            <person name="Ma J."/>
        </authorList>
    </citation>
    <scope>NUCLEOTIDE SEQUENCE [LARGE SCALE GENOMIC DNA]</scope>
    <source>
        <strain evidence="2 3">JCM 15313</strain>
    </source>
</reference>
<feature type="compositionally biased region" description="Polar residues" evidence="1">
    <location>
        <begin position="106"/>
        <end position="127"/>
    </location>
</feature>
<organism evidence="2 3">
    <name type="scientific">Nocardiopsis rhodophaea</name>
    <dbReference type="NCBI Taxonomy" id="280238"/>
    <lineage>
        <taxon>Bacteria</taxon>
        <taxon>Bacillati</taxon>
        <taxon>Actinomycetota</taxon>
        <taxon>Actinomycetes</taxon>
        <taxon>Streptosporangiales</taxon>
        <taxon>Nocardiopsidaceae</taxon>
        <taxon>Nocardiopsis</taxon>
    </lineage>
</organism>
<dbReference type="Proteomes" id="UP001501585">
    <property type="component" value="Unassembled WGS sequence"/>
</dbReference>
<evidence type="ECO:0000256" key="1">
    <source>
        <dbReference type="SAM" id="MobiDB-lite"/>
    </source>
</evidence>
<keyword evidence="3" id="KW-1185">Reference proteome</keyword>
<comment type="caution">
    <text evidence="2">The sequence shown here is derived from an EMBL/GenBank/DDBJ whole genome shotgun (WGS) entry which is preliminary data.</text>
</comment>
<protein>
    <submittedName>
        <fullName evidence="2">Uncharacterized protein</fullName>
    </submittedName>
</protein>
<proteinExistence type="predicted"/>